<evidence type="ECO:0000313" key="1">
    <source>
        <dbReference type="EMBL" id="AFZ19287.1"/>
    </source>
</evidence>
<dbReference type="HOGENOM" id="CLU_2789298_0_0_3"/>
<dbReference type="Proteomes" id="UP000010471">
    <property type="component" value="Chromosome"/>
</dbReference>
<organism evidence="1 2">
    <name type="scientific">Allocoleopsis franciscana PCC 7113</name>
    <dbReference type="NCBI Taxonomy" id="1173027"/>
    <lineage>
        <taxon>Bacteria</taxon>
        <taxon>Bacillati</taxon>
        <taxon>Cyanobacteriota</taxon>
        <taxon>Cyanophyceae</taxon>
        <taxon>Coleofasciculales</taxon>
        <taxon>Coleofasciculaceae</taxon>
        <taxon>Allocoleopsis</taxon>
        <taxon>Allocoleopsis franciscana</taxon>
    </lineage>
</organism>
<sequence length="68" mass="7825">MISRWSNPLPKEEYTAAKVVICAYENQWVPITFSSLAEAIRLYNQAVLHGTEIFVFPCDLVPWNPIKD</sequence>
<accession>K9WID4</accession>
<dbReference type="KEGG" id="mic:Mic7113_3563"/>
<name>K9WID4_9CYAN</name>
<dbReference type="OrthoDB" id="489186at2"/>
<dbReference type="EMBL" id="CP003630">
    <property type="protein sequence ID" value="AFZ19287.1"/>
    <property type="molecule type" value="Genomic_DNA"/>
</dbReference>
<protein>
    <submittedName>
        <fullName evidence="1">Uncharacterized protein</fullName>
    </submittedName>
</protein>
<dbReference type="RefSeq" id="WP_015183429.1">
    <property type="nucleotide sequence ID" value="NC_019738.1"/>
</dbReference>
<reference evidence="1 2" key="1">
    <citation type="submission" date="2012-06" db="EMBL/GenBank/DDBJ databases">
        <title>Finished chromosome of genome of Microcoleus sp. PCC 7113.</title>
        <authorList>
            <consortium name="US DOE Joint Genome Institute"/>
            <person name="Gugger M."/>
            <person name="Coursin T."/>
            <person name="Rippka R."/>
            <person name="Tandeau De Marsac N."/>
            <person name="Huntemann M."/>
            <person name="Wei C.-L."/>
            <person name="Han J."/>
            <person name="Detter J.C."/>
            <person name="Han C."/>
            <person name="Tapia R."/>
            <person name="Chen A."/>
            <person name="Kyrpides N."/>
            <person name="Mavromatis K."/>
            <person name="Markowitz V."/>
            <person name="Szeto E."/>
            <person name="Ivanova N."/>
            <person name="Pagani I."/>
            <person name="Pati A."/>
            <person name="Goodwin L."/>
            <person name="Nordberg H.P."/>
            <person name="Cantor M.N."/>
            <person name="Hua S.X."/>
            <person name="Woyke T."/>
            <person name="Kerfeld C.A."/>
        </authorList>
    </citation>
    <scope>NUCLEOTIDE SEQUENCE [LARGE SCALE GENOMIC DNA]</scope>
    <source>
        <strain evidence="1 2">PCC 7113</strain>
    </source>
</reference>
<proteinExistence type="predicted"/>
<evidence type="ECO:0000313" key="2">
    <source>
        <dbReference type="Proteomes" id="UP000010471"/>
    </source>
</evidence>
<dbReference type="AlphaFoldDB" id="K9WID4"/>
<keyword evidence="2" id="KW-1185">Reference proteome</keyword>
<gene>
    <name evidence="1" type="ORF">Mic7113_3563</name>
</gene>